<evidence type="ECO:0000313" key="2">
    <source>
        <dbReference type="Proteomes" id="UP001472677"/>
    </source>
</evidence>
<organism evidence="1 2">
    <name type="scientific">Hibiscus sabdariffa</name>
    <name type="common">roselle</name>
    <dbReference type="NCBI Taxonomy" id="183260"/>
    <lineage>
        <taxon>Eukaryota</taxon>
        <taxon>Viridiplantae</taxon>
        <taxon>Streptophyta</taxon>
        <taxon>Embryophyta</taxon>
        <taxon>Tracheophyta</taxon>
        <taxon>Spermatophyta</taxon>
        <taxon>Magnoliopsida</taxon>
        <taxon>eudicotyledons</taxon>
        <taxon>Gunneridae</taxon>
        <taxon>Pentapetalae</taxon>
        <taxon>rosids</taxon>
        <taxon>malvids</taxon>
        <taxon>Malvales</taxon>
        <taxon>Malvaceae</taxon>
        <taxon>Malvoideae</taxon>
        <taxon>Hibiscus</taxon>
    </lineage>
</organism>
<keyword evidence="2" id="KW-1185">Reference proteome</keyword>
<evidence type="ECO:0000313" key="1">
    <source>
        <dbReference type="EMBL" id="KAK8519571.1"/>
    </source>
</evidence>
<reference evidence="1 2" key="1">
    <citation type="journal article" date="2024" name="G3 (Bethesda)">
        <title>Genome assembly of Hibiscus sabdariffa L. provides insights into metabolisms of medicinal natural products.</title>
        <authorList>
            <person name="Kim T."/>
        </authorList>
    </citation>
    <scope>NUCLEOTIDE SEQUENCE [LARGE SCALE GENOMIC DNA]</scope>
    <source>
        <strain evidence="1">TK-2024</strain>
        <tissue evidence="1">Old leaves</tissue>
    </source>
</reference>
<sequence length="99" mass="10990">MIIDVEMDSLMLRWIKNNSGGPELLHDRRETRGILELDDSCWCVGASGMASSCKVDWSLVAKIGLETLPYESGRESWRFTVDLIMGFNVGEIGCDSFGA</sequence>
<accession>A0ABR2CJP3</accession>
<name>A0ABR2CJP3_9ROSI</name>
<dbReference type="EMBL" id="JBBPBM010000051">
    <property type="protein sequence ID" value="KAK8519571.1"/>
    <property type="molecule type" value="Genomic_DNA"/>
</dbReference>
<gene>
    <name evidence="1" type="ORF">V6N12_025604</name>
</gene>
<comment type="caution">
    <text evidence="1">The sequence shown here is derived from an EMBL/GenBank/DDBJ whole genome shotgun (WGS) entry which is preliminary data.</text>
</comment>
<dbReference type="Proteomes" id="UP001472677">
    <property type="component" value="Unassembled WGS sequence"/>
</dbReference>
<protein>
    <submittedName>
        <fullName evidence="1">Uncharacterized protein</fullName>
    </submittedName>
</protein>
<proteinExistence type="predicted"/>